<protein>
    <recommendedName>
        <fullName evidence="3">NERD domain-containing protein</fullName>
    </recommendedName>
</protein>
<name>A0A917C6Q3_9HYPH</name>
<proteinExistence type="predicted"/>
<evidence type="ECO:0008006" key="3">
    <source>
        <dbReference type="Google" id="ProtNLM"/>
    </source>
</evidence>
<evidence type="ECO:0000313" key="2">
    <source>
        <dbReference type="Proteomes" id="UP000606044"/>
    </source>
</evidence>
<organism evidence="1 2">
    <name type="scientific">Azorhizobium oxalatiphilum</name>
    <dbReference type="NCBI Taxonomy" id="980631"/>
    <lineage>
        <taxon>Bacteria</taxon>
        <taxon>Pseudomonadati</taxon>
        <taxon>Pseudomonadota</taxon>
        <taxon>Alphaproteobacteria</taxon>
        <taxon>Hyphomicrobiales</taxon>
        <taxon>Xanthobacteraceae</taxon>
        <taxon>Azorhizobium</taxon>
    </lineage>
</organism>
<dbReference type="Proteomes" id="UP000606044">
    <property type="component" value="Unassembled WGS sequence"/>
</dbReference>
<gene>
    <name evidence="1" type="ORF">GCM10007301_38190</name>
</gene>
<dbReference type="EMBL" id="BMCT01000006">
    <property type="protein sequence ID" value="GGF74685.1"/>
    <property type="molecule type" value="Genomic_DNA"/>
</dbReference>
<sequence length="748" mass="85888">MVDVERGVPGYAVTAFPIPKELDGTDGWSHEQWQSEFDRTGTNLRTFFASRDPLVVLARTAVRFLIGGGQAKKDLASEVRPLDQAEVEIAQAFVLMTPSPLKAAPTSPGNFVRYWALMSRHIHGFIRKQPKTSDDFDLTEAVRRKARLQTLYYRNLFTKDDCDKTLTGLLERLERQSETALGFRLSVLFRSMVQLSELIEQRFNTFAGNINDLMHSPDRKKILAAIAFFTASYPLAARAWRYGKNRYTNLEDLRNAGFQMSELAWPWVFSLDRPTLEQHFDSKIVDMLYRLSLAPGDLKDQNPEHIYLNNPIWRKPYLRLDNGNLFVALPHLIFSFPFAIMEGVMEGHKALERAYEDARADYLEEAVADLLTKAMPSATIYRGVVWDDPITGKTWENDVVALLGNFVFVLEAKSGQIKDAARRGGDLSLIKNFKELFVEPGEQGWRLQNYLDTQRQNAVLRLKSDGSLLDFKLDRPKVVYRYSVCFEHFTNLTSARYYLKELGLIKNATAWAPVISLGELQMIHRFLDTEISFQHYLTRRSTVDELIDFEGDEQDILSLYFTNGLCLDPAALEGQKVVFLESDAIVRGPKVPRTNRRTPEVLGVQLSPMWTEIVKELYLDANQRHRFDIVDTVLNQLPPALFDFERRVRRFRRGVPLEDNGDTAITRFAVGRRLFVVACHFAKVAPEPDEWQEFGRHIVGMFVDHDQMVECATFLFKRRSKDRTFDGVSFYRYGFGPKPYDLADSLSS</sequence>
<accession>A0A917C6Q3</accession>
<reference evidence="1" key="1">
    <citation type="journal article" date="2014" name="Int. J. Syst. Evol. Microbiol.">
        <title>Complete genome sequence of Corynebacterium casei LMG S-19264T (=DSM 44701T), isolated from a smear-ripened cheese.</title>
        <authorList>
            <consortium name="US DOE Joint Genome Institute (JGI-PGF)"/>
            <person name="Walter F."/>
            <person name="Albersmeier A."/>
            <person name="Kalinowski J."/>
            <person name="Ruckert C."/>
        </authorList>
    </citation>
    <scope>NUCLEOTIDE SEQUENCE</scope>
    <source>
        <strain evidence="1">CCM 7897</strain>
    </source>
</reference>
<comment type="caution">
    <text evidence="1">The sequence shown here is derived from an EMBL/GenBank/DDBJ whole genome shotgun (WGS) entry which is preliminary data.</text>
</comment>
<reference evidence="1" key="2">
    <citation type="submission" date="2020-09" db="EMBL/GenBank/DDBJ databases">
        <authorList>
            <person name="Sun Q."/>
            <person name="Sedlacek I."/>
        </authorList>
    </citation>
    <scope>NUCLEOTIDE SEQUENCE</scope>
    <source>
        <strain evidence="1">CCM 7897</strain>
    </source>
</reference>
<dbReference type="AlphaFoldDB" id="A0A917C6Q3"/>
<evidence type="ECO:0000313" key="1">
    <source>
        <dbReference type="EMBL" id="GGF74685.1"/>
    </source>
</evidence>
<keyword evidence="2" id="KW-1185">Reference proteome</keyword>
<dbReference type="RefSeq" id="WP_188581548.1">
    <property type="nucleotide sequence ID" value="NZ_BMCT01000006.1"/>
</dbReference>